<evidence type="ECO:0000313" key="1">
    <source>
        <dbReference type="EMBL" id="MBX50353.1"/>
    </source>
</evidence>
<reference evidence="1" key="1">
    <citation type="submission" date="2018-02" db="EMBL/GenBank/DDBJ databases">
        <title>Rhizophora mucronata_Transcriptome.</title>
        <authorList>
            <person name="Meera S.P."/>
            <person name="Sreeshan A."/>
            <person name="Augustine A."/>
        </authorList>
    </citation>
    <scope>NUCLEOTIDE SEQUENCE</scope>
    <source>
        <tissue evidence="1">Leaf</tissue>
    </source>
</reference>
<dbReference type="AlphaFoldDB" id="A0A2P2P6Q6"/>
<organism evidence="1">
    <name type="scientific">Rhizophora mucronata</name>
    <name type="common">Asiatic mangrove</name>
    <dbReference type="NCBI Taxonomy" id="61149"/>
    <lineage>
        <taxon>Eukaryota</taxon>
        <taxon>Viridiplantae</taxon>
        <taxon>Streptophyta</taxon>
        <taxon>Embryophyta</taxon>
        <taxon>Tracheophyta</taxon>
        <taxon>Spermatophyta</taxon>
        <taxon>Magnoliopsida</taxon>
        <taxon>eudicotyledons</taxon>
        <taxon>Gunneridae</taxon>
        <taxon>Pentapetalae</taxon>
        <taxon>rosids</taxon>
        <taxon>fabids</taxon>
        <taxon>Malpighiales</taxon>
        <taxon>Rhizophoraceae</taxon>
        <taxon>Rhizophora</taxon>
    </lineage>
</organism>
<name>A0A2P2P6Q6_RHIMU</name>
<protein>
    <submittedName>
        <fullName evidence="1">Uncharacterized protein</fullName>
    </submittedName>
</protein>
<dbReference type="EMBL" id="GGEC01069869">
    <property type="protein sequence ID" value="MBX50353.1"/>
    <property type="molecule type" value="Transcribed_RNA"/>
</dbReference>
<accession>A0A2P2P6Q6</accession>
<proteinExistence type="predicted"/>
<sequence>MKKEKKTTVFTAYKTLST</sequence>